<dbReference type="Proteomes" id="UP000095283">
    <property type="component" value="Unplaced"/>
</dbReference>
<name>A0A1I7X9S4_HETBA</name>
<protein>
    <submittedName>
        <fullName evidence="2">HTH luxR-type domain-containing protein</fullName>
    </submittedName>
</protein>
<proteinExistence type="predicted"/>
<dbReference type="WBParaSite" id="Hba_14185">
    <property type="protein sequence ID" value="Hba_14185"/>
    <property type="gene ID" value="Hba_14185"/>
</dbReference>
<accession>A0A1I7X9S4</accession>
<sequence>MGRASTLSLHERDQIKVLSTAGYTMKRIADVFKRSRKATKDVLTCALVLQKLRCGECWTSVPAFEEKKFSLVGSGGFHSYWRDLHKESRHFSTRSSEMELVTLLFFTYCISLSASNIPSVSTEINSNTILVLWGTRHGNRHPEDFLPQNPRTWGFEGNTELTAMPSFNLSYALTFLESEEAALNIINECKLTGSLQCFISLVDFKSNFARLQFRKNNPGNFGFRIYSTASMTYLTDKVQRSLDTHRLVQSAKEIHTEITLSVMKLMGIEKDELTTSAGFVIEIRVEIQILLDRLLIVYISSIQDIVQSRIPTIQALASLSNKIMPRSAPVEAAGLGWRTVTWPLRTGCGAE</sequence>
<evidence type="ECO:0000313" key="1">
    <source>
        <dbReference type="Proteomes" id="UP000095283"/>
    </source>
</evidence>
<keyword evidence="1" id="KW-1185">Reference proteome</keyword>
<evidence type="ECO:0000313" key="2">
    <source>
        <dbReference type="WBParaSite" id="Hba_14185"/>
    </source>
</evidence>
<organism evidence="1 2">
    <name type="scientific">Heterorhabditis bacteriophora</name>
    <name type="common">Entomopathogenic nematode worm</name>
    <dbReference type="NCBI Taxonomy" id="37862"/>
    <lineage>
        <taxon>Eukaryota</taxon>
        <taxon>Metazoa</taxon>
        <taxon>Ecdysozoa</taxon>
        <taxon>Nematoda</taxon>
        <taxon>Chromadorea</taxon>
        <taxon>Rhabditida</taxon>
        <taxon>Rhabditina</taxon>
        <taxon>Rhabditomorpha</taxon>
        <taxon>Strongyloidea</taxon>
        <taxon>Heterorhabditidae</taxon>
        <taxon>Heterorhabditis</taxon>
    </lineage>
</organism>
<dbReference type="AlphaFoldDB" id="A0A1I7X9S4"/>
<reference evidence="2" key="1">
    <citation type="submission" date="2016-11" db="UniProtKB">
        <authorList>
            <consortium name="WormBaseParasite"/>
        </authorList>
    </citation>
    <scope>IDENTIFICATION</scope>
</reference>
<dbReference type="Gene3D" id="1.10.10.60">
    <property type="entry name" value="Homeodomain-like"/>
    <property type="match status" value="1"/>
</dbReference>